<dbReference type="InterPro" id="IPR056024">
    <property type="entry name" value="DUF7605"/>
</dbReference>
<dbReference type="Pfam" id="PF00350">
    <property type="entry name" value="Dynamin_N"/>
    <property type="match status" value="1"/>
</dbReference>
<accession>A0A420XZ48</accession>
<proteinExistence type="predicted"/>
<protein>
    <recommendedName>
        <fullName evidence="6">Nuclear GTPase SLIP-GC</fullName>
    </recommendedName>
</protein>
<dbReference type="Proteomes" id="UP000275385">
    <property type="component" value="Unassembled WGS sequence"/>
</dbReference>
<evidence type="ECO:0000259" key="3">
    <source>
        <dbReference type="Pfam" id="PF24564"/>
    </source>
</evidence>
<reference evidence="4 5" key="1">
    <citation type="submission" date="2018-08" db="EMBL/GenBank/DDBJ databases">
        <title>Draft genome of the lignicolous fungus Coniochaeta pulveracea.</title>
        <authorList>
            <person name="Borstlap C.J."/>
            <person name="De Witt R.N."/>
            <person name="Botha A."/>
            <person name="Volschenk H."/>
        </authorList>
    </citation>
    <scope>NUCLEOTIDE SEQUENCE [LARGE SCALE GENOMIC DNA]</scope>
    <source>
        <strain evidence="4 5">CAB683</strain>
    </source>
</reference>
<feature type="coiled-coil region" evidence="1">
    <location>
        <begin position="375"/>
        <end position="402"/>
    </location>
</feature>
<dbReference type="InterPro" id="IPR027417">
    <property type="entry name" value="P-loop_NTPase"/>
</dbReference>
<dbReference type="SUPFAM" id="SSF52540">
    <property type="entry name" value="P-loop containing nucleoside triphosphate hydrolases"/>
    <property type="match status" value="1"/>
</dbReference>
<evidence type="ECO:0000259" key="2">
    <source>
        <dbReference type="Pfam" id="PF00350"/>
    </source>
</evidence>
<feature type="coiled-coil region" evidence="1">
    <location>
        <begin position="616"/>
        <end position="643"/>
    </location>
</feature>
<dbReference type="InterPro" id="IPR045063">
    <property type="entry name" value="Dynamin_N"/>
</dbReference>
<dbReference type="Pfam" id="PF24564">
    <property type="entry name" value="DUF7605"/>
    <property type="match status" value="1"/>
</dbReference>
<evidence type="ECO:0000313" key="4">
    <source>
        <dbReference type="EMBL" id="RKU40941.1"/>
    </source>
</evidence>
<evidence type="ECO:0008006" key="6">
    <source>
        <dbReference type="Google" id="ProtNLM"/>
    </source>
</evidence>
<sequence length="939" mass="105437">MAQEAVAASLSSKTLGLDSIERVRSSGAEQLIMAGVEKSRKTLTALEAALREATGSSEATRFLAEIRSLRDIVSKVRTVIGVLGNTGAGKSRLMNAILDEDNLIITNPSRACTAVATEIAFNQDPDPAHRYRAEIEFISREEWAAEVNGLLQELVDHEKRLSTEYNNSESDAGVAYAKIKAVFPKITHAQILNNGKTGILINDPALNDILGEIKHLHYRTASELRTAIRKYVDSKEETGKGQETSKGCKEETMAYWPLVKAARVYVRSETLRTGTILVDLPGVQDANAARSAVAERYMAECSALWIVSPITRAVSDKSAKQLLGSSFRQQLTMDGNYCNITFICSKTDEMDAAEVMDHLDHDGKIAAKLQEQEMKAAHVEELQSKRRALNQEKQELQDLHDDIDEFAFWEGKVKKRNHGTLDPVPGADACSEQNCPICLRADIKTMRHESAMLSRQIQIEEDRCQSLKIEKLLLCIQARNDFSTNAIKRDFADGIKETIAQAEALDEEAFPGRHNQDLNKLANSLSTFCVSSQCYQELRNPKLCNAAILRGFSRAEDTQIPQLQQHAVQLGRVQIDRARVLVLTGLARLARSLALWAPPTELDHNQSKTVMSEKDRAEMRCVLDTLEESLQQAMSQCKKETLEDLRKTMKKKHLDPLKTKCNDAGAKLPQAAKGLHWKDGIEIPWNTYRALCRNQGCPRTKKAVELKVNFNDALFAPVKEKIATSWNNFFTVTLEEVRQRHVLRFAQELRFFVAMVQETPRLDELRPGSRALISDQANSQIDAIQLFDTLFTSIIKADQREASRMFEPCIAESMHAIYAECAAMRGQGVLRQMREGIEEFVKDNRRDIMRTAMKRVTQKLIRLRKSLEEACTTASNDVLTNFKLMRKLLTNDGTEDDDDTNTPYEVVLAKKKVGDLLCELVQSFDNLLTKEDSVMKEGD</sequence>
<evidence type="ECO:0000313" key="5">
    <source>
        <dbReference type="Proteomes" id="UP000275385"/>
    </source>
</evidence>
<feature type="domain" description="Dynamin N-terminal" evidence="2">
    <location>
        <begin position="80"/>
        <end position="322"/>
    </location>
</feature>
<dbReference type="Gene3D" id="3.40.50.300">
    <property type="entry name" value="P-loop containing nucleotide triphosphate hydrolases"/>
    <property type="match status" value="1"/>
</dbReference>
<dbReference type="PANTHER" id="PTHR36681">
    <property type="entry name" value="NUCLEAR GTPASE, GERMINAL CENTER-ASSOCIATED, TANDEM DUPLICATE 3"/>
    <property type="match status" value="1"/>
</dbReference>
<keyword evidence="1" id="KW-0175">Coiled coil</keyword>
<evidence type="ECO:0000256" key="1">
    <source>
        <dbReference type="SAM" id="Coils"/>
    </source>
</evidence>
<feature type="domain" description="DUF7605" evidence="3">
    <location>
        <begin position="682"/>
        <end position="844"/>
    </location>
</feature>
<organism evidence="4 5">
    <name type="scientific">Coniochaeta pulveracea</name>
    <dbReference type="NCBI Taxonomy" id="177199"/>
    <lineage>
        <taxon>Eukaryota</taxon>
        <taxon>Fungi</taxon>
        <taxon>Dikarya</taxon>
        <taxon>Ascomycota</taxon>
        <taxon>Pezizomycotina</taxon>
        <taxon>Sordariomycetes</taxon>
        <taxon>Sordariomycetidae</taxon>
        <taxon>Coniochaetales</taxon>
        <taxon>Coniochaetaceae</taxon>
        <taxon>Coniochaeta</taxon>
    </lineage>
</organism>
<dbReference type="EMBL" id="QVQW01000087">
    <property type="protein sequence ID" value="RKU40941.1"/>
    <property type="molecule type" value="Genomic_DNA"/>
</dbReference>
<gene>
    <name evidence="4" type="ORF">DL546_003814</name>
</gene>
<dbReference type="PANTHER" id="PTHR36681:SF3">
    <property type="entry name" value="NUCLEAR GTPASE, GERMINAL CENTER-ASSOCIATED, TANDEM DUPLICATE 3"/>
    <property type="match status" value="1"/>
</dbReference>
<name>A0A420XZ48_9PEZI</name>
<dbReference type="AlphaFoldDB" id="A0A420XZ48"/>
<comment type="caution">
    <text evidence="4">The sequence shown here is derived from an EMBL/GenBank/DDBJ whole genome shotgun (WGS) entry which is preliminary data.</text>
</comment>
<keyword evidence="5" id="KW-1185">Reference proteome</keyword>
<dbReference type="STRING" id="177199.A0A420XZ48"/>
<dbReference type="OrthoDB" id="3598281at2759"/>